<organism evidence="1 2">
    <name type="scientific">Candidatus Kaiserbacteria bacterium CG_4_8_14_3_um_filter_38_9</name>
    <dbReference type="NCBI Taxonomy" id="1974599"/>
    <lineage>
        <taxon>Bacteria</taxon>
        <taxon>Candidatus Kaiseribacteriota</taxon>
    </lineage>
</organism>
<evidence type="ECO:0008006" key="3">
    <source>
        <dbReference type="Google" id="ProtNLM"/>
    </source>
</evidence>
<proteinExistence type="predicted"/>
<name>A0A2M7IPN9_9BACT</name>
<sequence length="210" mass="23744">MFLHQAIVCVANSHLELPFDIAELALESEIVNISSPVLSIIEVRTLIEQAYQTPFEKATQTFIIEVTQITFEAQNALLKILEEPPVTSRFILIIRPDTTLLPTLRSRLQEIINTNKASSTLPEEFINFLQFPICKRMAVITKITKNKDVMALAVLATGLSLWLSQNSSLLKPTLTKQLLWCLSTLKMRGAGKKMLWEEIAFLLPLLNEPR</sequence>
<dbReference type="EMBL" id="PFHR01000028">
    <property type="protein sequence ID" value="PIW97281.1"/>
    <property type="molecule type" value="Genomic_DNA"/>
</dbReference>
<dbReference type="Proteomes" id="UP000230837">
    <property type="component" value="Unassembled WGS sequence"/>
</dbReference>
<dbReference type="Gene3D" id="3.40.50.300">
    <property type="entry name" value="P-loop containing nucleotide triphosphate hydrolases"/>
    <property type="match status" value="1"/>
</dbReference>
<dbReference type="AlphaFoldDB" id="A0A2M7IPN9"/>
<reference evidence="2" key="1">
    <citation type="submission" date="2017-09" db="EMBL/GenBank/DDBJ databases">
        <title>Depth-based differentiation of microbial function through sediment-hosted aquifers and enrichment of novel symbionts in the deep terrestrial subsurface.</title>
        <authorList>
            <person name="Probst A.J."/>
            <person name="Ladd B."/>
            <person name="Jarett J.K."/>
            <person name="Geller-Mcgrath D.E."/>
            <person name="Sieber C.M.K."/>
            <person name="Emerson J.B."/>
            <person name="Anantharaman K."/>
            <person name="Thomas B.C."/>
            <person name="Malmstrom R."/>
            <person name="Stieglmeier M."/>
            <person name="Klingl A."/>
            <person name="Woyke T."/>
            <person name="Ryan C.M."/>
            <person name="Banfield J.F."/>
        </authorList>
    </citation>
    <scope>NUCLEOTIDE SEQUENCE [LARGE SCALE GENOMIC DNA]</scope>
</reference>
<evidence type="ECO:0000313" key="1">
    <source>
        <dbReference type="EMBL" id="PIW97281.1"/>
    </source>
</evidence>
<gene>
    <name evidence="1" type="ORF">COZ82_00435</name>
</gene>
<dbReference type="InterPro" id="IPR027417">
    <property type="entry name" value="P-loop_NTPase"/>
</dbReference>
<comment type="caution">
    <text evidence="1">The sequence shown here is derived from an EMBL/GenBank/DDBJ whole genome shotgun (WGS) entry which is preliminary data.</text>
</comment>
<protein>
    <recommendedName>
        <fullName evidence="3">DNA polymerase III subunit delta</fullName>
    </recommendedName>
</protein>
<evidence type="ECO:0000313" key="2">
    <source>
        <dbReference type="Proteomes" id="UP000230837"/>
    </source>
</evidence>
<accession>A0A2M7IPN9</accession>
<dbReference type="SUPFAM" id="SSF52540">
    <property type="entry name" value="P-loop containing nucleoside triphosphate hydrolases"/>
    <property type="match status" value="1"/>
</dbReference>
<dbReference type="Pfam" id="PF13177">
    <property type="entry name" value="DNA_pol3_delta2"/>
    <property type="match status" value="1"/>
</dbReference>